<reference evidence="3" key="3">
    <citation type="submission" date="2015-06" db="UniProtKB">
        <authorList>
            <consortium name="EnsemblProtists"/>
        </authorList>
    </citation>
    <scope>IDENTIFICATION</scope>
</reference>
<proteinExistence type="predicted"/>
<dbReference type="GeneID" id="17302404"/>
<dbReference type="PaxDb" id="55529-EKX45769"/>
<dbReference type="RefSeq" id="XP_005832749.1">
    <property type="nucleotide sequence ID" value="XM_005832692.1"/>
</dbReference>
<reference evidence="4" key="2">
    <citation type="submission" date="2012-11" db="EMBL/GenBank/DDBJ databases">
        <authorList>
            <person name="Kuo A."/>
            <person name="Curtis B.A."/>
            <person name="Tanifuji G."/>
            <person name="Burki F."/>
            <person name="Gruber A."/>
            <person name="Irimia M."/>
            <person name="Maruyama S."/>
            <person name="Arias M.C."/>
            <person name="Ball S.G."/>
            <person name="Gile G.H."/>
            <person name="Hirakawa Y."/>
            <person name="Hopkins J.F."/>
            <person name="Rensing S.A."/>
            <person name="Schmutz J."/>
            <person name="Symeonidi A."/>
            <person name="Elias M."/>
            <person name="Eveleigh R.J."/>
            <person name="Herman E.K."/>
            <person name="Klute M.J."/>
            <person name="Nakayama T."/>
            <person name="Obornik M."/>
            <person name="Reyes-Prieto A."/>
            <person name="Armbrust E.V."/>
            <person name="Aves S.J."/>
            <person name="Beiko R.G."/>
            <person name="Coutinho P."/>
            <person name="Dacks J.B."/>
            <person name="Durnford D.G."/>
            <person name="Fast N.M."/>
            <person name="Green B.R."/>
            <person name="Grisdale C."/>
            <person name="Hempe F."/>
            <person name="Henrissat B."/>
            <person name="Hoppner M.P."/>
            <person name="Ishida K.-I."/>
            <person name="Kim E."/>
            <person name="Koreny L."/>
            <person name="Kroth P.G."/>
            <person name="Liu Y."/>
            <person name="Malik S.-B."/>
            <person name="Maier U.G."/>
            <person name="McRose D."/>
            <person name="Mock T."/>
            <person name="Neilson J.A."/>
            <person name="Onodera N.T."/>
            <person name="Poole A.M."/>
            <person name="Pritham E.J."/>
            <person name="Richards T.A."/>
            <person name="Rocap G."/>
            <person name="Roy S.W."/>
            <person name="Sarai C."/>
            <person name="Schaack S."/>
            <person name="Shirato S."/>
            <person name="Slamovits C.H."/>
            <person name="Spencer D.F."/>
            <person name="Suzuki S."/>
            <person name="Worden A.Z."/>
            <person name="Zauner S."/>
            <person name="Barry K."/>
            <person name="Bell C."/>
            <person name="Bharti A.K."/>
            <person name="Crow J.A."/>
            <person name="Grimwood J."/>
            <person name="Kramer R."/>
            <person name="Lindquist E."/>
            <person name="Lucas S."/>
            <person name="Salamov A."/>
            <person name="McFadden G.I."/>
            <person name="Lane C.E."/>
            <person name="Keeling P.J."/>
            <person name="Gray M.W."/>
            <person name="Grigoriev I.V."/>
            <person name="Archibald J.M."/>
        </authorList>
    </citation>
    <scope>NUCLEOTIDE SEQUENCE</scope>
    <source>
        <strain evidence="4">CCMP2712</strain>
    </source>
</reference>
<feature type="coiled-coil region" evidence="1">
    <location>
        <begin position="494"/>
        <end position="525"/>
    </location>
</feature>
<evidence type="ECO:0000313" key="4">
    <source>
        <dbReference type="Proteomes" id="UP000011087"/>
    </source>
</evidence>
<dbReference type="Proteomes" id="UP000011087">
    <property type="component" value="Unassembled WGS sequence"/>
</dbReference>
<evidence type="ECO:0000313" key="3">
    <source>
        <dbReference type="EnsemblProtists" id="EKX45769"/>
    </source>
</evidence>
<protein>
    <submittedName>
        <fullName evidence="2 3">Uncharacterized protein</fullName>
    </submittedName>
</protein>
<dbReference type="AlphaFoldDB" id="L1JCF4"/>
<name>L1JCF4_GUITC</name>
<keyword evidence="4" id="KW-1185">Reference proteome</keyword>
<organism evidence="2">
    <name type="scientific">Guillardia theta (strain CCMP2712)</name>
    <name type="common">Cryptophyte</name>
    <dbReference type="NCBI Taxonomy" id="905079"/>
    <lineage>
        <taxon>Eukaryota</taxon>
        <taxon>Cryptophyceae</taxon>
        <taxon>Pyrenomonadales</taxon>
        <taxon>Geminigeraceae</taxon>
        <taxon>Guillardia</taxon>
    </lineage>
</organism>
<dbReference type="EnsemblProtists" id="EKX45769">
    <property type="protein sequence ID" value="EKX45769"/>
    <property type="gene ID" value="GUITHDRAFT_108222"/>
</dbReference>
<gene>
    <name evidence="2" type="ORF">GUITHDRAFT_108222</name>
</gene>
<reference evidence="2 4" key="1">
    <citation type="journal article" date="2012" name="Nature">
        <title>Algal genomes reveal evolutionary mosaicism and the fate of nucleomorphs.</title>
        <authorList>
            <consortium name="DOE Joint Genome Institute"/>
            <person name="Curtis B.A."/>
            <person name="Tanifuji G."/>
            <person name="Burki F."/>
            <person name="Gruber A."/>
            <person name="Irimia M."/>
            <person name="Maruyama S."/>
            <person name="Arias M.C."/>
            <person name="Ball S.G."/>
            <person name="Gile G.H."/>
            <person name="Hirakawa Y."/>
            <person name="Hopkins J.F."/>
            <person name="Kuo A."/>
            <person name="Rensing S.A."/>
            <person name="Schmutz J."/>
            <person name="Symeonidi A."/>
            <person name="Elias M."/>
            <person name="Eveleigh R.J."/>
            <person name="Herman E.K."/>
            <person name="Klute M.J."/>
            <person name="Nakayama T."/>
            <person name="Obornik M."/>
            <person name="Reyes-Prieto A."/>
            <person name="Armbrust E.V."/>
            <person name="Aves S.J."/>
            <person name="Beiko R.G."/>
            <person name="Coutinho P."/>
            <person name="Dacks J.B."/>
            <person name="Durnford D.G."/>
            <person name="Fast N.M."/>
            <person name="Green B.R."/>
            <person name="Grisdale C.J."/>
            <person name="Hempel F."/>
            <person name="Henrissat B."/>
            <person name="Hoppner M.P."/>
            <person name="Ishida K."/>
            <person name="Kim E."/>
            <person name="Koreny L."/>
            <person name="Kroth P.G."/>
            <person name="Liu Y."/>
            <person name="Malik S.B."/>
            <person name="Maier U.G."/>
            <person name="McRose D."/>
            <person name="Mock T."/>
            <person name="Neilson J.A."/>
            <person name="Onodera N.T."/>
            <person name="Poole A.M."/>
            <person name="Pritham E.J."/>
            <person name="Richards T.A."/>
            <person name="Rocap G."/>
            <person name="Roy S.W."/>
            <person name="Sarai C."/>
            <person name="Schaack S."/>
            <person name="Shirato S."/>
            <person name="Slamovits C.H."/>
            <person name="Spencer D.F."/>
            <person name="Suzuki S."/>
            <person name="Worden A.Z."/>
            <person name="Zauner S."/>
            <person name="Barry K."/>
            <person name="Bell C."/>
            <person name="Bharti A.K."/>
            <person name="Crow J.A."/>
            <person name="Grimwood J."/>
            <person name="Kramer R."/>
            <person name="Lindquist E."/>
            <person name="Lucas S."/>
            <person name="Salamov A."/>
            <person name="McFadden G.I."/>
            <person name="Lane C.E."/>
            <person name="Keeling P.J."/>
            <person name="Gray M.W."/>
            <person name="Grigoriev I.V."/>
            <person name="Archibald J.M."/>
        </authorList>
    </citation>
    <scope>NUCLEOTIDE SEQUENCE</scope>
    <source>
        <strain evidence="2 4">CCMP2712</strain>
    </source>
</reference>
<keyword evidence="1" id="KW-0175">Coiled coil</keyword>
<evidence type="ECO:0000313" key="2">
    <source>
        <dbReference type="EMBL" id="EKX45769.1"/>
    </source>
</evidence>
<sequence>MVGIGRINLPVMLACVVATGGRGLGDDFSLGDDDTMEEVGHKMEEEEEEERRRDYILGDLDFDVVDCTFDRIGDRNGVCACLDLEERIAKTVEQVFYYLGSKDSATSKDIDTIINRASASIKGRYVNPARKVLDRVIVGDQFSFPDGWFAIDLGNHTMLRPSHYVMRNGGSRVDVITGWVLEAATWVKGKWWREGDWTIIDKHVNDTSFYDLIDDGSSPGFYNFTKMPMKWNNRIKQYEPAIHPQLQFTWSPTPIGEMPHHTLSFPLECKRSYRFFRLRQLTHARHTHHGGTSEVLNKMYIQGFELYGRLKVGVLQKTMPPFVPHERGQWVFGPSPDKSTWPDKYEPRFTSAARDKTERASVIDASLRSSRVPLECVDFVANAWRDLCGKEGNSEQEDSSDVDVEDIGGWVSEFVLSESDVARLKSLCQEAPNTLEMRRVLGFFWKKNSKVSELMEAIGSRRPGQVRHSRARTEPSEASDALLLSLAGQSSYYSQMKREERSALQNRIRRELEEFKKEEEKIIENWDQGKPEGDSLQLKQESDRLTRELEQNKLSRGLNLLEMRSRIKDLRDSQLLHRAWFQKREEAIAHCSHSFSVGDQPESSVMEAIDAGQRAFGGNLHKEELSSEFSELLGAAAVVYVHSARRAESRQDVDAGKRCWATAARLWEQQMKHLIAVWGREHTNVSKCLGNVKMAQQKSGMIFS</sequence>
<dbReference type="EMBL" id="JH992997">
    <property type="protein sequence ID" value="EKX45769.1"/>
    <property type="molecule type" value="Genomic_DNA"/>
</dbReference>
<dbReference type="KEGG" id="gtt:GUITHDRAFT_108222"/>
<evidence type="ECO:0000256" key="1">
    <source>
        <dbReference type="SAM" id="Coils"/>
    </source>
</evidence>
<accession>L1JCF4</accession>
<dbReference type="HOGENOM" id="CLU_392046_0_0_1"/>